<feature type="active site" description="Tele-AMP-histidine intermediate" evidence="1">
    <location>
        <position position="93"/>
    </location>
</feature>
<dbReference type="Pfam" id="PF01230">
    <property type="entry name" value="HIT"/>
    <property type="match status" value="1"/>
</dbReference>
<evidence type="ECO:0000313" key="5">
    <source>
        <dbReference type="EMBL" id="AMS04690.1"/>
    </source>
</evidence>
<dbReference type="InterPro" id="IPR001310">
    <property type="entry name" value="Histidine_triad_HIT"/>
</dbReference>
<dbReference type="PRINTS" id="PR00332">
    <property type="entry name" value="HISTRIAD"/>
</dbReference>
<dbReference type="Gene3D" id="3.30.428.10">
    <property type="entry name" value="HIT-like"/>
    <property type="match status" value="1"/>
</dbReference>
<reference evidence="6 8" key="1">
    <citation type="journal article" date="2016" name="Plant Dis.">
        <title>Improved production of propionic acid using genome shuffling.</title>
        <authorList>
            <person name="Luna-Flores C.H."/>
            <person name="Palfreyman R.W."/>
            <person name="Kromer J.O."/>
            <person name="Nielsen L.K."/>
            <person name="Marcellin E."/>
        </authorList>
    </citation>
    <scope>NUCLEOTIDE SEQUENCE [LARGE SCALE GENOMIC DNA]</scope>
    <source>
        <strain evidence="6 8">F3E8</strain>
    </source>
</reference>
<dbReference type="GO" id="GO:0009117">
    <property type="term" value="P:nucleotide metabolic process"/>
    <property type="evidence" value="ECO:0007669"/>
    <property type="project" value="TreeGrafter"/>
</dbReference>
<dbReference type="RefSeq" id="WP_062819100.1">
    <property type="nucleotide sequence ID" value="NZ_CP014352.1"/>
</dbReference>
<dbReference type="Proteomes" id="UP000178666">
    <property type="component" value="Chromosome"/>
</dbReference>
<dbReference type="AlphaFoldDB" id="A0AAC9AMX6"/>
<evidence type="ECO:0000256" key="1">
    <source>
        <dbReference type="PIRSR" id="PIRSR601310-1"/>
    </source>
</evidence>
<protein>
    <submittedName>
        <fullName evidence="5">Diadenosine tetraphosphate hydrolase</fullName>
    </submittedName>
</protein>
<evidence type="ECO:0000313" key="8">
    <source>
        <dbReference type="Proteomes" id="UP000178666"/>
    </source>
</evidence>
<accession>A0AAC9AMX6</accession>
<sequence>MASMFTKIIRHEIPARIIWEDDVTVAFLDAHPQAYGHTLVVPREEIDEWTDMPTDLSAHLFRVVSSVGKAQRDVFDCARVGVVIQGYGVPHAHVHVFPTRSPADFDDSLAMTTPDPGQMDAAAQRLRAELTGIASFTDPGHDVPLR</sequence>
<dbReference type="Proteomes" id="UP000075221">
    <property type="component" value="Chromosome"/>
</dbReference>
<reference evidence="5 7" key="2">
    <citation type="submission" date="2016-02" db="EMBL/GenBank/DDBJ databases">
        <title>Complete Genome Sequence of Propionibacterium acidipropionici ATCC 55737.</title>
        <authorList>
            <person name="Luna Flores C.H."/>
            <person name="Nielsen L.K."/>
            <person name="Marcellin E."/>
        </authorList>
    </citation>
    <scope>NUCLEOTIDE SEQUENCE [LARGE SCALE GENOMIC DNA]</scope>
    <source>
        <strain evidence="5 7">ATCC 55737</strain>
    </source>
</reference>
<dbReference type="EMBL" id="CP014352">
    <property type="protein sequence ID" value="AMS04690.1"/>
    <property type="molecule type" value="Genomic_DNA"/>
</dbReference>
<feature type="domain" description="HIT" evidence="4">
    <location>
        <begin position="4"/>
        <end position="107"/>
    </location>
</feature>
<keyword evidence="5" id="KW-0378">Hydrolase</keyword>
<evidence type="ECO:0000259" key="4">
    <source>
        <dbReference type="PROSITE" id="PS51084"/>
    </source>
</evidence>
<gene>
    <name evidence="6" type="ORF">A8L58_04965</name>
    <name evidence="5" type="ORF">AXH35_03500</name>
</gene>
<evidence type="ECO:0000313" key="6">
    <source>
        <dbReference type="EMBL" id="AOZ46180.1"/>
    </source>
</evidence>
<organism evidence="5 7">
    <name type="scientific">Acidipropionibacterium acidipropionici</name>
    <dbReference type="NCBI Taxonomy" id="1748"/>
    <lineage>
        <taxon>Bacteria</taxon>
        <taxon>Bacillati</taxon>
        <taxon>Actinomycetota</taxon>
        <taxon>Actinomycetes</taxon>
        <taxon>Propionibacteriales</taxon>
        <taxon>Propionibacteriaceae</taxon>
        <taxon>Acidipropionibacterium</taxon>
    </lineage>
</organism>
<dbReference type="PANTHER" id="PTHR46648:SF1">
    <property type="entry name" value="ADENOSINE 5'-MONOPHOSPHORAMIDASE HNT1"/>
    <property type="match status" value="1"/>
</dbReference>
<proteinExistence type="predicted"/>
<evidence type="ECO:0000256" key="2">
    <source>
        <dbReference type="PIRSR" id="PIRSR601310-3"/>
    </source>
</evidence>
<dbReference type="PANTHER" id="PTHR46648">
    <property type="entry name" value="HIT FAMILY PROTEIN 1"/>
    <property type="match status" value="1"/>
</dbReference>
<evidence type="ECO:0000313" key="7">
    <source>
        <dbReference type="Proteomes" id="UP000075221"/>
    </source>
</evidence>
<dbReference type="EMBL" id="CP015970">
    <property type="protein sequence ID" value="AOZ46180.1"/>
    <property type="molecule type" value="Genomic_DNA"/>
</dbReference>
<name>A0AAC9AMX6_9ACTN</name>
<dbReference type="InterPro" id="IPR011146">
    <property type="entry name" value="HIT-like"/>
</dbReference>
<dbReference type="SUPFAM" id="SSF54197">
    <property type="entry name" value="HIT-like"/>
    <property type="match status" value="1"/>
</dbReference>
<keyword evidence="8" id="KW-1185">Reference proteome</keyword>
<dbReference type="InterPro" id="IPR036265">
    <property type="entry name" value="HIT-like_sf"/>
</dbReference>
<dbReference type="PROSITE" id="PS51084">
    <property type="entry name" value="HIT_2"/>
    <property type="match status" value="1"/>
</dbReference>
<feature type="short sequence motif" description="Histidine triad motif" evidence="2 3">
    <location>
        <begin position="91"/>
        <end position="95"/>
    </location>
</feature>
<evidence type="ECO:0000256" key="3">
    <source>
        <dbReference type="PROSITE-ProRule" id="PRU00464"/>
    </source>
</evidence>
<dbReference type="GO" id="GO:0016787">
    <property type="term" value="F:hydrolase activity"/>
    <property type="evidence" value="ECO:0007669"/>
    <property type="project" value="UniProtKB-KW"/>
</dbReference>